<comment type="caution">
    <text evidence="3">The sequence shown here is derived from an EMBL/GenBank/DDBJ whole genome shotgun (WGS) entry which is preliminary data.</text>
</comment>
<dbReference type="Proteomes" id="UP001310290">
    <property type="component" value="Unassembled WGS sequence"/>
</dbReference>
<gene>
    <name evidence="3" type="ORF">QBA35_16995</name>
</gene>
<name>A0ABU8AMW7_9ACTN</name>
<protein>
    <submittedName>
        <fullName evidence="3">Uncharacterized protein</fullName>
    </submittedName>
</protein>
<feature type="transmembrane region" description="Helical" evidence="2">
    <location>
        <begin position="39"/>
        <end position="56"/>
    </location>
</feature>
<organism evidence="3 4">
    <name type="scientific">Streptomyces bottropensis</name>
    <dbReference type="NCBI Taxonomy" id="42235"/>
    <lineage>
        <taxon>Bacteria</taxon>
        <taxon>Bacillati</taxon>
        <taxon>Actinomycetota</taxon>
        <taxon>Actinomycetes</taxon>
        <taxon>Kitasatosporales</taxon>
        <taxon>Streptomycetaceae</taxon>
        <taxon>Streptomyces</taxon>
    </lineage>
</organism>
<dbReference type="EMBL" id="JARULZ010000001">
    <property type="protein sequence ID" value="MEH0635011.1"/>
    <property type="molecule type" value="Genomic_DNA"/>
</dbReference>
<evidence type="ECO:0000256" key="1">
    <source>
        <dbReference type="SAM" id="MobiDB-lite"/>
    </source>
</evidence>
<dbReference type="RefSeq" id="WP_334658986.1">
    <property type="nucleotide sequence ID" value="NZ_JARULZ010000001.1"/>
</dbReference>
<accession>A0ABU8AMW7</accession>
<proteinExistence type="predicted"/>
<reference evidence="3" key="1">
    <citation type="submission" date="2023-04" db="EMBL/GenBank/DDBJ databases">
        <title>Genomic diversity of scab-causing Streptomyces spp. in the province of Quebec, Canada.</title>
        <authorList>
            <person name="Biessy A."/>
            <person name="Cadieux M."/>
            <person name="Ciotola M."/>
            <person name="Filion M."/>
        </authorList>
    </citation>
    <scope>NUCLEOTIDE SEQUENCE</scope>
    <source>
        <strain evidence="3">B21-115</strain>
    </source>
</reference>
<feature type="region of interest" description="Disordered" evidence="1">
    <location>
        <begin position="156"/>
        <end position="214"/>
    </location>
</feature>
<evidence type="ECO:0000313" key="3">
    <source>
        <dbReference type="EMBL" id="MEH0635011.1"/>
    </source>
</evidence>
<keyword evidence="4" id="KW-1185">Reference proteome</keyword>
<evidence type="ECO:0000313" key="4">
    <source>
        <dbReference type="Proteomes" id="UP001310290"/>
    </source>
</evidence>
<keyword evidence="2" id="KW-1133">Transmembrane helix</keyword>
<sequence length="214" mass="21950">MGRTGWGNPYEAYGGVPAVRDEVAVRDETSELEEAMKPAVLVAVLLIVGAVVAIVARRRSVDDPGPSSGLDAEADANRWVVRLGGGLAGIDVRAQAGAGGAAGESLTEATECLRTARAQLTRARTPDEYTRVTHTAVEGLRHVGAARAALGMDTVPGVDGRAEEPSTVRSAISRPLDPAGRCGPPQRGSRDGADPAAGTSTRLFATGGLPPASY</sequence>
<keyword evidence="2" id="KW-0812">Transmembrane</keyword>
<keyword evidence="2" id="KW-0472">Membrane</keyword>
<evidence type="ECO:0000256" key="2">
    <source>
        <dbReference type="SAM" id="Phobius"/>
    </source>
</evidence>